<keyword evidence="2" id="KW-0378">Hydrolase</keyword>
<organism evidence="6">
    <name type="scientific">Chlorella variabilis</name>
    <name type="common">Green alga</name>
    <dbReference type="NCBI Taxonomy" id="554065"/>
    <lineage>
        <taxon>Eukaryota</taxon>
        <taxon>Viridiplantae</taxon>
        <taxon>Chlorophyta</taxon>
        <taxon>core chlorophytes</taxon>
        <taxon>Trebouxiophyceae</taxon>
        <taxon>Chlorellales</taxon>
        <taxon>Chlorellaceae</taxon>
        <taxon>Chlorella clade</taxon>
        <taxon>Chlorella</taxon>
    </lineage>
</organism>
<keyword evidence="6" id="KW-1185">Reference proteome</keyword>
<dbReference type="eggNOG" id="KOG3328">
    <property type="taxonomic scope" value="Eukaryota"/>
</dbReference>
<dbReference type="InterPro" id="IPR039298">
    <property type="entry name" value="ACOT13"/>
</dbReference>
<dbReference type="SUPFAM" id="SSF54637">
    <property type="entry name" value="Thioesterase/thiol ester dehydrase-isomerase"/>
    <property type="match status" value="1"/>
</dbReference>
<reference evidence="5 6" key="1">
    <citation type="journal article" date="2010" name="Plant Cell">
        <title>The Chlorella variabilis NC64A genome reveals adaptation to photosymbiosis, coevolution with viruses, and cryptic sex.</title>
        <authorList>
            <person name="Blanc G."/>
            <person name="Duncan G."/>
            <person name="Agarkova I."/>
            <person name="Borodovsky M."/>
            <person name="Gurnon J."/>
            <person name="Kuo A."/>
            <person name="Lindquist E."/>
            <person name="Lucas S."/>
            <person name="Pangilinan J."/>
            <person name="Polle J."/>
            <person name="Salamov A."/>
            <person name="Terry A."/>
            <person name="Yamada T."/>
            <person name="Dunigan D.D."/>
            <person name="Grigoriev I.V."/>
            <person name="Claverie J.M."/>
            <person name="Van Etten J.L."/>
        </authorList>
    </citation>
    <scope>NUCLEOTIDE SEQUENCE [LARGE SCALE GENOMIC DNA]</scope>
    <source>
        <strain evidence="5 6">NC64A</strain>
    </source>
</reference>
<dbReference type="Gene3D" id="3.10.129.10">
    <property type="entry name" value="Hotdog Thioesterase"/>
    <property type="match status" value="1"/>
</dbReference>
<evidence type="ECO:0000259" key="4">
    <source>
        <dbReference type="Pfam" id="PF03061"/>
    </source>
</evidence>
<evidence type="ECO:0000256" key="2">
    <source>
        <dbReference type="ARBA" id="ARBA00022801"/>
    </source>
</evidence>
<feature type="domain" description="Thioesterase" evidence="4">
    <location>
        <begin position="58"/>
        <end position="134"/>
    </location>
</feature>
<dbReference type="InterPro" id="IPR029069">
    <property type="entry name" value="HotDog_dom_sf"/>
</dbReference>
<protein>
    <recommendedName>
        <fullName evidence="4">Thioesterase domain-containing protein</fullName>
    </recommendedName>
</protein>
<feature type="region of interest" description="Disordered" evidence="3">
    <location>
        <begin position="158"/>
        <end position="188"/>
    </location>
</feature>
<dbReference type="STRING" id="554065.E1ZHH0"/>
<dbReference type="NCBIfam" id="TIGR00369">
    <property type="entry name" value="unchar_dom_1"/>
    <property type="match status" value="1"/>
</dbReference>
<dbReference type="RefSeq" id="XP_005846703.1">
    <property type="nucleotide sequence ID" value="XM_005846641.1"/>
</dbReference>
<feature type="compositionally biased region" description="Low complexity" evidence="3">
    <location>
        <begin position="162"/>
        <end position="178"/>
    </location>
</feature>
<sequence>MSEELAVQFLEACTQHRDEAGLALQFDTTALPALCDVKAVPGRVSAVLPVTPAVSNRYGTLHGGCIATLVDTVGSAALVTASPKGGVSLNINVNYLSKVATGGRVLIEAQSDVMQVVKVGKTIATIEVYLRDEASGALVAQGTHVKFIAEQEPTMASLLSHQGQQQQQQQQQQGAAAGRRTPGIRSRL</sequence>
<dbReference type="GO" id="GO:0047617">
    <property type="term" value="F:fatty acyl-CoA hydrolase activity"/>
    <property type="evidence" value="ECO:0007669"/>
    <property type="project" value="InterPro"/>
</dbReference>
<dbReference type="AlphaFoldDB" id="E1ZHH0"/>
<accession>E1ZHH0</accession>
<dbReference type="FunCoup" id="E1ZHH0">
    <property type="interactions" value="766"/>
</dbReference>
<evidence type="ECO:0000313" key="6">
    <source>
        <dbReference type="Proteomes" id="UP000008141"/>
    </source>
</evidence>
<comment type="similarity">
    <text evidence="1">Belongs to the thioesterase PaaI family.</text>
</comment>
<dbReference type="OMA" id="QIQDSAM"/>
<dbReference type="InterPro" id="IPR006683">
    <property type="entry name" value="Thioestr_dom"/>
</dbReference>
<dbReference type="KEGG" id="cvr:CHLNCDRAFT_135083"/>
<dbReference type="InterPro" id="IPR003736">
    <property type="entry name" value="PAAI_dom"/>
</dbReference>
<dbReference type="PANTHER" id="PTHR21660:SF1">
    <property type="entry name" value="ACYL-COENZYME A THIOESTERASE 13"/>
    <property type="match status" value="1"/>
</dbReference>
<name>E1ZHH0_CHLVA</name>
<dbReference type="GeneID" id="17353903"/>
<dbReference type="EMBL" id="GL433847">
    <property type="protein sequence ID" value="EFN54601.1"/>
    <property type="molecule type" value="Genomic_DNA"/>
</dbReference>
<dbReference type="CDD" id="cd03443">
    <property type="entry name" value="PaaI_thioesterase"/>
    <property type="match status" value="1"/>
</dbReference>
<dbReference type="OrthoDB" id="46529at2759"/>
<evidence type="ECO:0000256" key="1">
    <source>
        <dbReference type="ARBA" id="ARBA00008324"/>
    </source>
</evidence>
<dbReference type="InParanoid" id="E1ZHH0"/>
<evidence type="ECO:0000313" key="5">
    <source>
        <dbReference type="EMBL" id="EFN54601.1"/>
    </source>
</evidence>
<evidence type="ECO:0000256" key="3">
    <source>
        <dbReference type="SAM" id="MobiDB-lite"/>
    </source>
</evidence>
<gene>
    <name evidence="5" type="ORF">CHLNCDRAFT_135083</name>
</gene>
<dbReference type="Pfam" id="PF03061">
    <property type="entry name" value="4HBT"/>
    <property type="match status" value="1"/>
</dbReference>
<dbReference type="Proteomes" id="UP000008141">
    <property type="component" value="Unassembled WGS sequence"/>
</dbReference>
<proteinExistence type="inferred from homology"/>
<dbReference type="PANTHER" id="PTHR21660">
    <property type="entry name" value="THIOESTERASE SUPERFAMILY MEMBER-RELATED"/>
    <property type="match status" value="1"/>
</dbReference>